<dbReference type="Proteomes" id="UP000650467">
    <property type="component" value="Unassembled WGS sequence"/>
</dbReference>
<organism evidence="3 4">
    <name type="scientific">Chlamydomonas incerta</name>
    <dbReference type="NCBI Taxonomy" id="51695"/>
    <lineage>
        <taxon>Eukaryota</taxon>
        <taxon>Viridiplantae</taxon>
        <taxon>Chlorophyta</taxon>
        <taxon>core chlorophytes</taxon>
        <taxon>Chlorophyceae</taxon>
        <taxon>CS clade</taxon>
        <taxon>Chlamydomonadales</taxon>
        <taxon>Chlamydomonadaceae</taxon>
        <taxon>Chlamydomonas</taxon>
    </lineage>
</organism>
<evidence type="ECO:0000313" key="3">
    <source>
        <dbReference type="EMBL" id="KAG2443474.1"/>
    </source>
</evidence>
<feature type="domain" description="Peptidase M11 gametolysin" evidence="2">
    <location>
        <begin position="113"/>
        <end position="216"/>
    </location>
</feature>
<gene>
    <name evidence="3" type="ORF">HXX76_001828</name>
</gene>
<evidence type="ECO:0000259" key="2">
    <source>
        <dbReference type="Pfam" id="PF05548"/>
    </source>
</evidence>
<evidence type="ECO:0000313" key="4">
    <source>
        <dbReference type="Proteomes" id="UP000650467"/>
    </source>
</evidence>
<evidence type="ECO:0000256" key="1">
    <source>
        <dbReference type="SAM" id="MobiDB-lite"/>
    </source>
</evidence>
<protein>
    <recommendedName>
        <fullName evidence="2">Peptidase M11 gametolysin domain-containing protein</fullName>
    </recommendedName>
</protein>
<dbReference type="Pfam" id="PF05548">
    <property type="entry name" value="Peptidase_M11"/>
    <property type="match status" value="1"/>
</dbReference>
<sequence length="313" mass="32443">MVPDGVSSASVSTGSVVKLGCPAQTANVLFGAKPDSLNWLSPGGGSAPGSTSAGRLLDAGALIRQHLLSTGFVAPAARLTCDNTSTTGTGCERQPRGDPSDPIGAAAPLDAAGGLVCLSAPQAYKAGWARPLHEIRGGVYDIIDDMYSVPSMHTSSAAFVRIVLDQAGVSSSSRSKRERALYISYRAAQPAAGYDSGLPTALSGRVWVHQYDEIPDARPADQAAPPVLLAVLDAAPPPPPPLQQQLQRQGQDPDQGQTPEPAVFILPGAFGEGASLHIRVTAKNSTAATVVLCRSTLTKEADESCYDGFDNDW</sequence>
<reference evidence="3" key="1">
    <citation type="journal article" date="2020" name="bioRxiv">
        <title>Comparative genomics of Chlamydomonas.</title>
        <authorList>
            <person name="Craig R.J."/>
            <person name="Hasan A.R."/>
            <person name="Ness R.W."/>
            <person name="Keightley P.D."/>
        </authorList>
    </citation>
    <scope>NUCLEOTIDE SEQUENCE</scope>
    <source>
        <strain evidence="3">SAG 7.73</strain>
    </source>
</reference>
<name>A0A835W9P9_CHLIN</name>
<keyword evidence="4" id="KW-1185">Reference proteome</keyword>
<feature type="compositionally biased region" description="Low complexity" evidence="1">
    <location>
        <begin position="243"/>
        <end position="257"/>
    </location>
</feature>
<dbReference type="AlphaFoldDB" id="A0A835W9P9"/>
<dbReference type="EMBL" id="JAEHOC010000003">
    <property type="protein sequence ID" value="KAG2443474.1"/>
    <property type="molecule type" value="Genomic_DNA"/>
</dbReference>
<dbReference type="OrthoDB" id="561380at2759"/>
<dbReference type="InterPro" id="IPR008752">
    <property type="entry name" value="Peptidase_M11"/>
</dbReference>
<proteinExistence type="predicted"/>
<feature type="region of interest" description="Disordered" evidence="1">
    <location>
        <begin position="232"/>
        <end position="263"/>
    </location>
</feature>
<comment type="caution">
    <text evidence="3">The sequence shown here is derived from an EMBL/GenBank/DDBJ whole genome shotgun (WGS) entry which is preliminary data.</text>
</comment>
<accession>A0A835W9P9</accession>